<evidence type="ECO:0000313" key="4">
    <source>
        <dbReference type="Proteomes" id="UP000799423"/>
    </source>
</evidence>
<feature type="compositionally biased region" description="Basic and acidic residues" evidence="1">
    <location>
        <begin position="243"/>
        <end position="264"/>
    </location>
</feature>
<dbReference type="Pfam" id="PF26177">
    <property type="entry name" value="zf_C2H2_17_1st"/>
    <property type="match status" value="1"/>
</dbReference>
<feature type="domain" description="C2H2-type" evidence="2">
    <location>
        <begin position="117"/>
        <end position="142"/>
    </location>
</feature>
<sequence>MRPCLQILLPTSDSRSHKGQVFSDTFGSCGQAGPHFSVKHERTSSMISVASCGKPGLLSRSDRSPSSSRASSPHLHSRKVSEGISLLSGEDDASQQQKMKYNYKRAEEPPRNADGKMTCIHKGCSGLVFKNRSKWSKHMDKHDRPYRCNFDGCDKSQGFTYGGGLLRHEREVHNMHGGAKNLLHCPYRDCKRSSGAGFSRKDNLMEHLRRVHRETSKAADRHGSTIQISPKRKRRSNSGLSDRGNDEMRAEIKRLRQEKEETDSRLREIEQAFLALQQIQDR</sequence>
<protein>
    <recommendedName>
        <fullName evidence="2">C2H2-type domain-containing protein</fullName>
    </recommendedName>
</protein>
<dbReference type="GO" id="GO:0006357">
    <property type="term" value="P:regulation of transcription by RNA polymerase II"/>
    <property type="evidence" value="ECO:0007669"/>
    <property type="project" value="TreeGrafter"/>
</dbReference>
<feature type="domain" description="C2H2-type" evidence="2">
    <location>
        <begin position="146"/>
        <end position="173"/>
    </location>
</feature>
<dbReference type="InterPro" id="IPR013087">
    <property type="entry name" value="Znf_C2H2_type"/>
</dbReference>
<dbReference type="SMART" id="SM00355">
    <property type="entry name" value="ZnF_C2H2"/>
    <property type="match status" value="3"/>
</dbReference>
<feature type="compositionally biased region" description="Basic and acidic residues" evidence="1">
    <location>
        <begin position="213"/>
        <end position="223"/>
    </location>
</feature>
<feature type="region of interest" description="Disordered" evidence="1">
    <location>
        <begin position="213"/>
        <end position="264"/>
    </location>
</feature>
<dbReference type="Proteomes" id="UP000799423">
    <property type="component" value="Unassembled WGS sequence"/>
</dbReference>
<dbReference type="InterPro" id="IPR059095">
    <property type="entry name" value="Znf_C2H2_17_2nd"/>
</dbReference>
<keyword evidence="4" id="KW-1185">Reference proteome</keyword>
<dbReference type="AlphaFoldDB" id="A0A6A7AMA1"/>
<dbReference type="PANTHER" id="PTHR46179:SF24">
    <property type="entry name" value="C2H2-TYPE DOMAIN-CONTAINING PROTEIN"/>
    <property type="match status" value="1"/>
</dbReference>
<organism evidence="3 4">
    <name type="scientific">Plenodomus tracheiphilus IPT5</name>
    <dbReference type="NCBI Taxonomy" id="1408161"/>
    <lineage>
        <taxon>Eukaryota</taxon>
        <taxon>Fungi</taxon>
        <taxon>Dikarya</taxon>
        <taxon>Ascomycota</taxon>
        <taxon>Pezizomycotina</taxon>
        <taxon>Dothideomycetes</taxon>
        <taxon>Pleosporomycetidae</taxon>
        <taxon>Pleosporales</taxon>
        <taxon>Pleosporineae</taxon>
        <taxon>Leptosphaeriaceae</taxon>
        <taxon>Plenodomus</taxon>
    </lineage>
</organism>
<gene>
    <name evidence="3" type="ORF">T440DRAFT_462299</name>
</gene>
<dbReference type="EMBL" id="MU006392">
    <property type="protein sequence ID" value="KAF2844280.1"/>
    <property type="molecule type" value="Genomic_DNA"/>
</dbReference>
<evidence type="ECO:0000313" key="3">
    <source>
        <dbReference type="EMBL" id="KAF2844280.1"/>
    </source>
</evidence>
<name>A0A6A7AMA1_9PLEO</name>
<dbReference type="InterPro" id="IPR059009">
    <property type="entry name" value="Znf_C2H2_17_1st"/>
</dbReference>
<evidence type="ECO:0000256" key="1">
    <source>
        <dbReference type="SAM" id="MobiDB-lite"/>
    </source>
</evidence>
<dbReference type="InterPro" id="IPR051061">
    <property type="entry name" value="Zinc_finger_trans_reg"/>
</dbReference>
<accession>A0A6A7AMA1</accession>
<dbReference type="OrthoDB" id="5305647at2759"/>
<dbReference type="GO" id="GO:0005634">
    <property type="term" value="C:nucleus"/>
    <property type="evidence" value="ECO:0007669"/>
    <property type="project" value="TreeGrafter"/>
</dbReference>
<proteinExistence type="predicted"/>
<feature type="domain" description="C2H2-type" evidence="2">
    <location>
        <begin position="183"/>
        <end position="212"/>
    </location>
</feature>
<dbReference type="Pfam" id="PF26176">
    <property type="entry name" value="zf_C2H2_17_2"/>
    <property type="match status" value="1"/>
</dbReference>
<dbReference type="Gene3D" id="3.30.160.60">
    <property type="entry name" value="Classic Zinc Finger"/>
    <property type="match status" value="2"/>
</dbReference>
<feature type="compositionally biased region" description="Low complexity" evidence="1">
    <location>
        <begin position="64"/>
        <end position="74"/>
    </location>
</feature>
<reference evidence="3" key="1">
    <citation type="submission" date="2020-01" db="EMBL/GenBank/DDBJ databases">
        <authorList>
            <consortium name="DOE Joint Genome Institute"/>
            <person name="Haridas S."/>
            <person name="Albert R."/>
            <person name="Binder M."/>
            <person name="Bloem J."/>
            <person name="Labutti K."/>
            <person name="Salamov A."/>
            <person name="Andreopoulos B."/>
            <person name="Baker S.E."/>
            <person name="Barry K."/>
            <person name="Bills G."/>
            <person name="Bluhm B.H."/>
            <person name="Cannon C."/>
            <person name="Castanera R."/>
            <person name="Culley D.E."/>
            <person name="Daum C."/>
            <person name="Ezra D."/>
            <person name="Gonzalez J.B."/>
            <person name="Henrissat B."/>
            <person name="Kuo A."/>
            <person name="Liang C."/>
            <person name="Lipzen A."/>
            <person name="Lutzoni F."/>
            <person name="Magnuson J."/>
            <person name="Mondo S."/>
            <person name="Nolan M."/>
            <person name="Ohm R."/>
            <person name="Pangilinan J."/>
            <person name="Park H.-J."/>
            <person name="Ramirez L."/>
            <person name="Alfaro M."/>
            <person name="Sun H."/>
            <person name="Tritt A."/>
            <person name="Yoshinaga Y."/>
            <person name="Zwiers L.-H."/>
            <person name="Turgeon B.G."/>
            <person name="Goodwin S.B."/>
            <person name="Spatafora J.W."/>
            <person name="Crous P.W."/>
            <person name="Grigoriev I.V."/>
        </authorList>
    </citation>
    <scope>NUCLEOTIDE SEQUENCE</scope>
    <source>
        <strain evidence="3">IPT5</strain>
    </source>
</reference>
<dbReference type="PANTHER" id="PTHR46179">
    <property type="entry name" value="ZINC FINGER PROTEIN"/>
    <property type="match status" value="1"/>
</dbReference>
<evidence type="ECO:0000259" key="2">
    <source>
        <dbReference type="SMART" id="SM00355"/>
    </source>
</evidence>
<feature type="region of interest" description="Disordered" evidence="1">
    <location>
        <begin position="55"/>
        <end position="97"/>
    </location>
</feature>